<reference evidence="1" key="1">
    <citation type="journal article" date="2015" name="Sci. Rep.">
        <title>Tissue- and time-dependent transcription in Ixodes ricinus salivary glands and midguts when blood feeding on the vertebrate host.</title>
        <authorList>
            <person name="Kotsyfakis M."/>
            <person name="Schwarz A."/>
            <person name="Erhart J."/>
            <person name="Ribeiro J.M."/>
        </authorList>
    </citation>
    <scope>NUCLEOTIDE SEQUENCE</scope>
    <source>
        <tissue evidence="1">Salivary gland and midgut</tissue>
    </source>
</reference>
<protein>
    <submittedName>
        <fullName evidence="1">Putative secreted protein</fullName>
    </submittedName>
</protein>
<dbReference type="SUPFAM" id="SSF53474">
    <property type="entry name" value="alpha/beta-Hydrolases"/>
    <property type="match status" value="1"/>
</dbReference>
<name>V5GXZ3_IXORI</name>
<evidence type="ECO:0000313" key="1">
    <source>
        <dbReference type="EMBL" id="JAB69134.1"/>
    </source>
</evidence>
<dbReference type="AlphaFoldDB" id="V5GXZ3"/>
<proteinExistence type="evidence at transcript level"/>
<accession>V5GXZ3</accession>
<organism evidence="1">
    <name type="scientific">Ixodes ricinus</name>
    <name type="common">Common tick</name>
    <name type="synonym">Acarus ricinus</name>
    <dbReference type="NCBI Taxonomy" id="34613"/>
    <lineage>
        <taxon>Eukaryota</taxon>
        <taxon>Metazoa</taxon>
        <taxon>Ecdysozoa</taxon>
        <taxon>Arthropoda</taxon>
        <taxon>Chelicerata</taxon>
        <taxon>Arachnida</taxon>
        <taxon>Acari</taxon>
        <taxon>Parasitiformes</taxon>
        <taxon>Ixodida</taxon>
        <taxon>Ixodoidea</taxon>
        <taxon>Ixodidae</taxon>
        <taxon>Ixodinae</taxon>
        <taxon>Ixodes</taxon>
    </lineage>
</organism>
<sequence length="154" mass="17279">MSKWYFPFLCILGISYSGLGKFTGIVTALGCYDSEKNIKDQLPSVMDCLRKLDAAQIFNTLESVNPVQQIFSPVQGDEFIPRAILSENTYEKLPFKEILLGTNVNEGTLFFDNLRYTFPALSSLLSGDYRFAVTVSLGPVFDISLPQARRIVDF</sequence>
<dbReference type="EMBL" id="GANP01015334">
    <property type="protein sequence ID" value="JAB69134.1"/>
    <property type="molecule type" value="mRNA"/>
</dbReference>
<dbReference type="Gene3D" id="3.40.50.1820">
    <property type="entry name" value="alpha/beta hydrolase"/>
    <property type="match status" value="1"/>
</dbReference>
<dbReference type="InterPro" id="IPR029058">
    <property type="entry name" value="AB_hydrolase_fold"/>
</dbReference>